<evidence type="ECO:0000256" key="12">
    <source>
        <dbReference type="ARBA" id="ARBA00023180"/>
    </source>
</evidence>
<keyword evidence="14" id="KW-0106">Calcium</keyword>
<dbReference type="PROSITE" id="PS50215">
    <property type="entry name" value="ADAM_MEPRO"/>
    <property type="match status" value="1"/>
</dbReference>
<keyword evidence="6" id="KW-0732">Signal</keyword>
<feature type="compositionally biased region" description="Basic and acidic residues" evidence="17">
    <location>
        <begin position="400"/>
        <end position="411"/>
    </location>
</feature>
<feature type="binding site" evidence="14">
    <location>
        <position position="690"/>
    </location>
    <ligand>
        <name>Ca(2+)</name>
        <dbReference type="ChEBI" id="CHEBI:29108"/>
        <label>1</label>
    </ligand>
</feature>
<dbReference type="InterPro" id="IPR002870">
    <property type="entry name" value="Peptidase_M12B_N"/>
</dbReference>
<dbReference type="FunFam" id="2.20.100.10:FF:000001">
    <property type="entry name" value="semaphorin-5A isoform X1"/>
    <property type="match status" value="1"/>
</dbReference>
<organism evidence="20 21">
    <name type="scientific">Scylla paramamosain</name>
    <name type="common">Mud crab</name>
    <dbReference type="NCBI Taxonomy" id="85552"/>
    <lineage>
        <taxon>Eukaryota</taxon>
        <taxon>Metazoa</taxon>
        <taxon>Ecdysozoa</taxon>
        <taxon>Arthropoda</taxon>
        <taxon>Crustacea</taxon>
        <taxon>Multicrustacea</taxon>
        <taxon>Malacostraca</taxon>
        <taxon>Eumalacostraca</taxon>
        <taxon>Eucarida</taxon>
        <taxon>Decapoda</taxon>
        <taxon>Pleocyemata</taxon>
        <taxon>Brachyura</taxon>
        <taxon>Eubrachyura</taxon>
        <taxon>Portunoidea</taxon>
        <taxon>Portunidae</taxon>
        <taxon>Portuninae</taxon>
        <taxon>Scylla</taxon>
    </lineage>
</organism>
<dbReference type="SMART" id="SM00209">
    <property type="entry name" value="TSP1"/>
    <property type="match status" value="4"/>
</dbReference>
<keyword evidence="21" id="KW-1185">Reference proteome</keyword>
<dbReference type="CDD" id="cd04273">
    <property type="entry name" value="ZnMc_ADAMTS_like"/>
    <property type="match status" value="1"/>
</dbReference>
<keyword evidence="4" id="KW-0645">Protease</keyword>
<dbReference type="Pfam" id="PF05986">
    <property type="entry name" value="ADAMTS_spacer1"/>
    <property type="match status" value="1"/>
</dbReference>
<gene>
    <name evidence="20" type="ORF">O3P69_002720</name>
</gene>
<feature type="disulfide bond" evidence="15">
    <location>
        <begin position="845"/>
        <end position="871"/>
    </location>
</feature>
<feature type="compositionally biased region" description="Basic residues" evidence="17">
    <location>
        <begin position="455"/>
        <end position="471"/>
    </location>
</feature>
<keyword evidence="11 15" id="KW-1015">Disulfide bond</keyword>
<keyword evidence="3" id="KW-0272">Extracellular matrix</keyword>
<feature type="compositionally biased region" description="Basic and acidic residues" evidence="17">
    <location>
        <begin position="501"/>
        <end position="517"/>
    </location>
</feature>
<dbReference type="GO" id="GO:0006508">
    <property type="term" value="P:proteolysis"/>
    <property type="evidence" value="ECO:0007669"/>
    <property type="project" value="UniProtKB-KW"/>
</dbReference>
<feature type="disulfide bond" evidence="15">
    <location>
        <begin position="923"/>
        <end position="946"/>
    </location>
</feature>
<feature type="compositionally biased region" description="Basic and acidic residues" evidence="17">
    <location>
        <begin position="525"/>
        <end position="538"/>
    </location>
</feature>
<keyword evidence="10" id="KW-0482">Metalloprotease</keyword>
<dbReference type="Pfam" id="PF17771">
    <property type="entry name" value="ADAMTS_CR_2"/>
    <property type="match status" value="1"/>
</dbReference>
<dbReference type="PANTHER" id="PTHR13723:SF304">
    <property type="entry name" value="A DISINTEGRIN AND METALLOPROTEINASE WITH THROMBOSPONDIN MOTIFS 2-LIKE PROTEIN"/>
    <property type="match status" value="1"/>
</dbReference>
<feature type="disulfide bond" evidence="15">
    <location>
        <begin position="932"/>
        <end position="965"/>
    </location>
</feature>
<feature type="domain" description="PLAC" evidence="19">
    <location>
        <begin position="1452"/>
        <end position="1490"/>
    </location>
</feature>
<feature type="disulfide bond" evidence="15">
    <location>
        <begin position="912"/>
        <end position="937"/>
    </location>
</feature>
<feature type="disulfide bond" evidence="15">
    <location>
        <begin position="803"/>
        <end position="885"/>
    </location>
</feature>
<protein>
    <submittedName>
        <fullName evidence="20">Uncharacterized protein</fullName>
    </submittedName>
</protein>
<evidence type="ECO:0000256" key="8">
    <source>
        <dbReference type="ARBA" id="ARBA00022801"/>
    </source>
</evidence>
<dbReference type="Gene3D" id="3.40.1620.60">
    <property type="match status" value="1"/>
</dbReference>
<dbReference type="InterPro" id="IPR045371">
    <property type="entry name" value="ADAMTS_CR_3"/>
</dbReference>
<keyword evidence="5 14" id="KW-0479">Metal-binding</keyword>
<keyword evidence="7" id="KW-0677">Repeat</keyword>
<evidence type="ECO:0000256" key="1">
    <source>
        <dbReference type="ARBA" id="ARBA00004498"/>
    </source>
</evidence>
<keyword evidence="2" id="KW-0964">Secreted</keyword>
<comment type="subcellular location">
    <subcellularLocation>
        <location evidence="1">Secreted</location>
        <location evidence="1">Extracellular space</location>
        <location evidence="1">Extracellular matrix</location>
    </subcellularLocation>
</comment>
<evidence type="ECO:0000256" key="17">
    <source>
        <dbReference type="SAM" id="MobiDB-lite"/>
    </source>
</evidence>
<dbReference type="InterPro" id="IPR001590">
    <property type="entry name" value="Peptidase_M12B"/>
</dbReference>
<feature type="disulfide bond" evidence="15">
    <location>
        <begin position="1004"/>
        <end position="1041"/>
    </location>
</feature>
<feature type="region of interest" description="Disordered" evidence="17">
    <location>
        <begin position="55"/>
        <end position="136"/>
    </location>
</feature>
<dbReference type="Pfam" id="PF19030">
    <property type="entry name" value="TSP1_ADAMTS"/>
    <property type="match status" value="3"/>
</dbReference>
<evidence type="ECO:0000256" key="3">
    <source>
        <dbReference type="ARBA" id="ARBA00022530"/>
    </source>
</evidence>
<dbReference type="InterPro" id="IPR036383">
    <property type="entry name" value="TSP1_rpt_sf"/>
</dbReference>
<evidence type="ECO:0000259" key="18">
    <source>
        <dbReference type="PROSITE" id="PS50215"/>
    </source>
</evidence>
<name>A0AAW0ULZ7_SCYPA</name>
<keyword evidence="9 14" id="KW-0862">Zinc</keyword>
<evidence type="ECO:0000256" key="4">
    <source>
        <dbReference type="ARBA" id="ARBA00022670"/>
    </source>
</evidence>
<evidence type="ECO:0000256" key="6">
    <source>
        <dbReference type="ARBA" id="ARBA00022729"/>
    </source>
</evidence>
<feature type="region of interest" description="Disordered" evidence="17">
    <location>
        <begin position="272"/>
        <end position="295"/>
    </location>
</feature>
<dbReference type="PROSITE" id="PS50092">
    <property type="entry name" value="TSP1"/>
    <property type="match status" value="4"/>
</dbReference>
<feature type="binding site" evidence="14 16">
    <location>
        <position position="829"/>
    </location>
    <ligand>
        <name>Zn(2+)</name>
        <dbReference type="ChEBI" id="CHEBI:29105"/>
        <note>catalytic</note>
    </ligand>
</feature>
<evidence type="ECO:0000313" key="20">
    <source>
        <dbReference type="EMBL" id="KAK8401149.1"/>
    </source>
</evidence>
<dbReference type="PANTHER" id="PTHR13723">
    <property type="entry name" value="ADAMTS A DISINTEGRIN AND METALLOPROTEASE WITH THROMBOSPONDIN MOTIFS PROTEASE"/>
    <property type="match status" value="1"/>
</dbReference>
<evidence type="ECO:0000256" key="10">
    <source>
        <dbReference type="ARBA" id="ARBA00023049"/>
    </source>
</evidence>
<dbReference type="InterPro" id="IPR041645">
    <property type="entry name" value="ADAMTS_CR_2"/>
</dbReference>
<dbReference type="Proteomes" id="UP001487740">
    <property type="component" value="Unassembled WGS sequence"/>
</dbReference>
<dbReference type="GO" id="GO:0031012">
    <property type="term" value="C:extracellular matrix"/>
    <property type="evidence" value="ECO:0007669"/>
    <property type="project" value="TreeGrafter"/>
</dbReference>
<dbReference type="GO" id="GO:0030198">
    <property type="term" value="P:extracellular matrix organization"/>
    <property type="evidence" value="ECO:0007669"/>
    <property type="project" value="InterPro"/>
</dbReference>
<feature type="compositionally biased region" description="Polar residues" evidence="17">
    <location>
        <begin position="488"/>
        <end position="498"/>
    </location>
</feature>
<feature type="binding site" evidence="14">
    <location>
        <position position="885"/>
    </location>
    <ligand>
        <name>Ca(2+)</name>
        <dbReference type="ChEBI" id="CHEBI:29108"/>
        <label>1</label>
    </ligand>
</feature>
<comment type="caution">
    <text evidence="16">Lacks conserved residue(s) required for the propagation of feature annotation.</text>
</comment>
<feature type="region of interest" description="Disordered" evidence="17">
    <location>
        <begin position="317"/>
        <end position="644"/>
    </location>
</feature>
<dbReference type="SUPFAM" id="SSF55486">
    <property type="entry name" value="Metalloproteases ('zincins'), catalytic domain"/>
    <property type="match status" value="1"/>
</dbReference>
<dbReference type="GO" id="GO:0004222">
    <property type="term" value="F:metalloendopeptidase activity"/>
    <property type="evidence" value="ECO:0007669"/>
    <property type="project" value="InterPro"/>
</dbReference>
<feature type="compositionally biased region" description="Acidic residues" evidence="17">
    <location>
        <begin position="565"/>
        <end position="576"/>
    </location>
</feature>
<evidence type="ECO:0000256" key="9">
    <source>
        <dbReference type="ARBA" id="ARBA00022833"/>
    </source>
</evidence>
<feature type="compositionally biased region" description="Basic residues" evidence="17">
    <location>
        <begin position="592"/>
        <end position="609"/>
    </location>
</feature>
<dbReference type="Gene3D" id="3.40.390.10">
    <property type="entry name" value="Collagenase (Catalytic Domain)"/>
    <property type="match status" value="1"/>
</dbReference>
<evidence type="ECO:0000259" key="19">
    <source>
        <dbReference type="PROSITE" id="PS50900"/>
    </source>
</evidence>
<feature type="disulfide bond" evidence="15">
    <location>
        <begin position="1019"/>
        <end position="1031"/>
    </location>
</feature>
<feature type="compositionally biased region" description="Basic and acidic residues" evidence="17">
    <location>
        <begin position="323"/>
        <end position="342"/>
    </location>
</feature>
<dbReference type="InterPro" id="IPR050439">
    <property type="entry name" value="ADAMTS_ADAMTS-like"/>
</dbReference>
<evidence type="ECO:0000256" key="5">
    <source>
        <dbReference type="ARBA" id="ARBA00022723"/>
    </source>
</evidence>
<feature type="binding site" evidence="14">
    <location>
        <position position="780"/>
    </location>
    <ligand>
        <name>Ca(2+)</name>
        <dbReference type="ChEBI" id="CHEBI:29108"/>
        <label>1</label>
    </ligand>
</feature>
<dbReference type="Pfam" id="PF19236">
    <property type="entry name" value="ADAMTS_CR_3"/>
    <property type="match status" value="1"/>
</dbReference>
<accession>A0AAW0ULZ7</accession>
<evidence type="ECO:0000256" key="7">
    <source>
        <dbReference type="ARBA" id="ARBA00022737"/>
    </source>
</evidence>
<dbReference type="InterPro" id="IPR010294">
    <property type="entry name" value="ADAMTS_spacer1"/>
</dbReference>
<comment type="caution">
    <text evidence="20">The sequence shown here is derived from an EMBL/GenBank/DDBJ whole genome shotgun (WGS) entry which is preliminary data.</text>
</comment>
<dbReference type="FunFam" id="2.20.100.10:FF:000005">
    <property type="entry name" value="ADAM metallopeptidase with thrombospondin type 1 motif 9"/>
    <property type="match status" value="1"/>
</dbReference>
<evidence type="ECO:0000256" key="15">
    <source>
        <dbReference type="PIRSR" id="PIRSR613273-3"/>
    </source>
</evidence>
<dbReference type="GO" id="GO:0046872">
    <property type="term" value="F:metal ion binding"/>
    <property type="evidence" value="ECO:0007669"/>
    <property type="project" value="UniProtKB-KW"/>
</dbReference>
<dbReference type="EMBL" id="JARAKH010000009">
    <property type="protein sequence ID" value="KAK8401149.1"/>
    <property type="molecule type" value="Genomic_DNA"/>
</dbReference>
<dbReference type="Pfam" id="PF01421">
    <property type="entry name" value="Reprolysin"/>
    <property type="match status" value="1"/>
</dbReference>
<feature type="region of interest" description="Disordered" evidence="17">
    <location>
        <begin position="1"/>
        <end position="34"/>
    </location>
</feature>
<dbReference type="PRINTS" id="PR01857">
    <property type="entry name" value="ADAMTSFAMILY"/>
</dbReference>
<dbReference type="InterPro" id="IPR000884">
    <property type="entry name" value="TSP1_rpt"/>
</dbReference>
<feature type="compositionally biased region" description="Basic and acidic residues" evidence="17">
    <location>
        <begin position="429"/>
        <end position="441"/>
    </location>
</feature>
<dbReference type="Pfam" id="PF01562">
    <property type="entry name" value="Pep_M12B_propep"/>
    <property type="match status" value="1"/>
</dbReference>
<feature type="compositionally biased region" description="Basic residues" evidence="17">
    <location>
        <begin position="539"/>
        <end position="554"/>
    </location>
</feature>
<evidence type="ECO:0000256" key="2">
    <source>
        <dbReference type="ARBA" id="ARBA00022525"/>
    </source>
</evidence>
<evidence type="ECO:0000256" key="13">
    <source>
        <dbReference type="PIRSR" id="PIRSR613273-1"/>
    </source>
</evidence>
<evidence type="ECO:0000256" key="11">
    <source>
        <dbReference type="ARBA" id="ARBA00023157"/>
    </source>
</evidence>
<dbReference type="PROSITE" id="PS50900">
    <property type="entry name" value="PLAC"/>
    <property type="match status" value="1"/>
</dbReference>
<feature type="binding site" evidence="14 16">
    <location>
        <position position="835"/>
    </location>
    <ligand>
        <name>Zn(2+)</name>
        <dbReference type="ChEBI" id="CHEBI:29105"/>
        <note>catalytic</note>
    </ligand>
</feature>
<feature type="binding site" evidence="14 16">
    <location>
        <position position="825"/>
    </location>
    <ligand>
        <name>Zn(2+)</name>
        <dbReference type="ChEBI" id="CHEBI:29105"/>
        <note>catalytic</note>
    </ligand>
</feature>
<comment type="cofactor">
    <cofactor evidence="14">
        <name>Zn(2+)</name>
        <dbReference type="ChEBI" id="CHEBI:29105"/>
    </cofactor>
    <text evidence="14">Binds 1 zinc ion per subunit.</text>
</comment>
<reference evidence="20 21" key="1">
    <citation type="submission" date="2023-03" db="EMBL/GenBank/DDBJ databases">
        <title>High-quality genome of Scylla paramamosain provides insights in environmental adaptation.</title>
        <authorList>
            <person name="Zhang L."/>
        </authorList>
    </citation>
    <scope>NUCLEOTIDE SEQUENCE [LARGE SCALE GENOMIC DNA]</scope>
    <source>
        <strain evidence="20">LZ_2023a</strain>
        <tissue evidence="20">Muscle</tissue>
    </source>
</reference>
<proteinExistence type="predicted"/>
<dbReference type="Gene3D" id="2.20.100.10">
    <property type="entry name" value="Thrombospondin type-1 (TSP1) repeat"/>
    <property type="match status" value="4"/>
</dbReference>
<sequence>MGVGSHEDDGGGDGGDEGRGWSGGVAAGGEDLPVTKTRVVYPFRTDQYGHVISPYVFGRSQHPRRPRSVSGASQHAPKARRRVRREAVTEGETEYPGHGDWDIVEREESEGDEETVMEEVNGDDDGGGEGDGEEDSDDKLFIMINNEDEELFLNLTANTRLVTPYTVIEWVLEGGRRVVKTASASSGNCFYTGRLNTTSHSLVAVSNCDGLTGYIQTSDAGYFIEPLKRKGVPQGDPDLEASSPGPQPHLIYKVEDVTSRLNLSLQQDQEFQAGRKEDVAGSPSHTIDISVSKEGQAEKEATILEIIQELNRRRRSFSPLASRRPEKAEAKEEGTGARREESLGTSSIRSRDASRRRRRWSGSVPKFLRRPKFVPAATERRGRSAHTHTAEFDVPQDYASADRHRTRRNEAGEGEEATPQTSGPQAGAEEEKSGGEREENHVVNIDNDDPGNERRKGKKRRKKTGRSRACKPVRGGGGTEEGDESISERSGNNLTESNEGGCKKVGERRQRIMEERARKRQEKRRQREERRKEKERRKLENRKKRKLERRKRRRECMEAKQGDEGSGEAENCDVEEEERRERRNRRREERQKRRKEKQRRKKRKKKRKKTSGEEEETVAGESNSQRQVPDVPFSPPISSRTQDPFEGLTWDGYSPDMWETQVAAGISGLEEEEWGASPPPEEVDPEKWLELVVAVDRTVIAFHGDEAVERYVFTLFNIVSAIYEDPSLAANLHLVMLRIIFYKDAAQDQVREGQAKKSLEAVNRWAERLHHVSPAALRHDLGVWLTRVNLGGPSGYAPVSGVCQPERSCTLNRDEGLTSAFIIAHEMAHVLGMSHDGDPVAGNTCHQEGFQGSVMAPLVAATFSRFHWSSCSRSEYHTKSKNWSCLTNRPQWENATTVHSTIHYQYSLDDQCRMEFGEGYGLCSEIGGTDPCTHLWCSNSSLPFHCKTKKGPPLEGTVCGEQKWCRHGFCVAMGQELEEESGESPVRHNPRDGGWNDWGSWGPCSRTCGVGVAFRTRQCDNPKPAWGGRRCRGKREEWRLCGTEDCPLPRIDLRAQQCSILTSMVNLDSRRAALRWQPYEPRRRRKRCRISCYSHGTNEVYIGRDYVVDGTPCSYDEPDDICVQGKCVALGCDKVVGSEARVDECGVCGGDGATCSRHTHTYQQTPATEYSLVATLPAGAWNIVVQEEAPTRNFLALRDNSSSFTLNGGRSQEPSRSFISEGAKFVYTNSREREMLRARGPLLQPVSLMIHGSRAQEEVQVTTTFLTQLQQEHYQWEVGPYTACSVTCGGGEQHQTLVCRDRRTDHQVFHDRCHHLPRPALNTSVCNTFGCEARWVAGSWEHCSATCGPAGVQQRVVFCVTLPEASSANWTQGIVDPRRCSGTPRPEARRPCLRDPCPGAWTPRGWSECSSTCGEGVESRMWECVGGGGNEVTYECGPMPRQERVCFGPPCPAAPCLRDASSFCQLPVLHRYCQLPKYRDLCCHTCANVVY</sequence>
<dbReference type="Pfam" id="PF00090">
    <property type="entry name" value="TSP_1"/>
    <property type="match status" value="1"/>
</dbReference>
<feature type="compositionally biased region" description="Basic and acidic residues" evidence="17">
    <location>
        <begin position="95"/>
        <end position="106"/>
    </location>
</feature>
<dbReference type="InterPro" id="IPR010909">
    <property type="entry name" value="PLAC"/>
</dbReference>
<keyword evidence="12" id="KW-0325">Glycoprotein</keyword>
<feature type="disulfide bond" evidence="15">
    <location>
        <begin position="1008"/>
        <end position="1046"/>
    </location>
</feature>
<dbReference type="Gene3D" id="2.60.120.830">
    <property type="match status" value="1"/>
</dbReference>
<feature type="compositionally biased region" description="Acidic residues" evidence="17">
    <location>
        <begin position="107"/>
        <end position="136"/>
    </location>
</feature>
<feature type="active site" evidence="13 16">
    <location>
        <position position="826"/>
    </location>
</feature>
<feature type="compositionally biased region" description="Basic and acidic residues" evidence="17">
    <location>
        <begin position="577"/>
        <end position="591"/>
    </location>
</feature>
<dbReference type="InterPro" id="IPR024079">
    <property type="entry name" value="MetalloPept_cat_dom_sf"/>
</dbReference>
<evidence type="ECO:0000256" key="16">
    <source>
        <dbReference type="PROSITE-ProRule" id="PRU00276"/>
    </source>
</evidence>
<feature type="domain" description="Peptidase M12B" evidence="18">
    <location>
        <begin position="687"/>
        <end position="890"/>
    </location>
</feature>
<keyword evidence="8" id="KW-0378">Hydrolase</keyword>
<evidence type="ECO:0000313" key="21">
    <source>
        <dbReference type="Proteomes" id="UP001487740"/>
    </source>
</evidence>
<dbReference type="SUPFAM" id="SSF82895">
    <property type="entry name" value="TSP-1 type 1 repeat"/>
    <property type="match status" value="4"/>
</dbReference>
<feature type="binding site" evidence="14">
    <location>
        <position position="690"/>
    </location>
    <ligand>
        <name>Ca(2+)</name>
        <dbReference type="ChEBI" id="CHEBI:29108"/>
        <label>2</label>
    </ligand>
</feature>
<feature type="disulfide bond" evidence="15">
    <location>
        <begin position="959"/>
        <end position="970"/>
    </location>
</feature>
<dbReference type="InterPro" id="IPR013273">
    <property type="entry name" value="ADAMTS/ADAMTS-like"/>
</dbReference>
<evidence type="ECO:0000256" key="14">
    <source>
        <dbReference type="PIRSR" id="PIRSR613273-2"/>
    </source>
</evidence>